<evidence type="ECO:0000313" key="2">
    <source>
        <dbReference type="EMBL" id="EMF17512.1"/>
    </source>
</evidence>
<dbReference type="GeneID" id="27900837"/>
<accession>N1QMF1</accession>
<dbReference type="AlphaFoldDB" id="N1QMF1"/>
<feature type="compositionally biased region" description="Polar residues" evidence="1">
    <location>
        <begin position="134"/>
        <end position="148"/>
    </location>
</feature>
<proteinExistence type="predicted"/>
<evidence type="ECO:0000256" key="1">
    <source>
        <dbReference type="SAM" id="MobiDB-lite"/>
    </source>
</evidence>
<protein>
    <submittedName>
        <fullName evidence="2">Uncharacterized protein</fullName>
    </submittedName>
</protein>
<evidence type="ECO:0000313" key="3">
    <source>
        <dbReference type="Proteomes" id="UP000016931"/>
    </source>
</evidence>
<dbReference type="Proteomes" id="UP000016931">
    <property type="component" value="Unassembled WGS sequence"/>
</dbReference>
<dbReference type="eggNOG" id="ENOG502SCEJ">
    <property type="taxonomic scope" value="Eukaryota"/>
</dbReference>
<feature type="compositionally biased region" description="Basic and acidic residues" evidence="1">
    <location>
        <begin position="113"/>
        <end position="131"/>
    </location>
</feature>
<sequence length="165" mass="18019">MAAEEPIRPPPRARPESTIAQTFAADLDSMFGLGEVDELSKTIEQKKSTVTTGQQQLQELEARLRETEQRLAKVSRQSSPARPTDPALSKPHSEDIPTAGAAISSPLTQRPLYPDDRPPTGDRPPSKRADPSPRVSSLQTPQQFNGSNEYVMVDRNGGQAQRGYG</sequence>
<dbReference type="HOGENOM" id="CLU_136306_0_0_1"/>
<organism evidence="2 3">
    <name type="scientific">Sphaerulina musiva (strain SO2202)</name>
    <name type="common">Poplar stem canker fungus</name>
    <name type="synonym">Septoria musiva</name>
    <dbReference type="NCBI Taxonomy" id="692275"/>
    <lineage>
        <taxon>Eukaryota</taxon>
        <taxon>Fungi</taxon>
        <taxon>Dikarya</taxon>
        <taxon>Ascomycota</taxon>
        <taxon>Pezizomycotina</taxon>
        <taxon>Dothideomycetes</taxon>
        <taxon>Dothideomycetidae</taxon>
        <taxon>Mycosphaerellales</taxon>
        <taxon>Mycosphaerellaceae</taxon>
        <taxon>Sphaerulina</taxon>
    </lineage>
</organism>
<dbReference type="OrthoDB" id="5408734at2759"/>
<keyword evidence="3" id="KW-1185">Reference proteome</keyword>
<feature type="region of interest" description="Disordered" evidence="1">
    <location>
        <begin position="68"/>
        <end position="165"/>
    </location>
</feature>
<dbReference type="EMBL" id="KB456260">
    <property type="protein sequence ID" value="EMF17512.1"/>
    <property type="molecule type" value="Genomic_DNA"/>
</dbReference>
<reference evidence="2 3" key="1">
    <citation type="journal article" date="2012" name="PLoS Pathog.">
        <title>Diverse lifestyles and strategies of plant pathogenesis encoded in the genomes of eighteen Dothideomycetes fungi.</title>
        <authorList>
            <person name="Ohm R.A."/>
            <person name="Feau N."/>
            <person name="Henrissat B."/>
            <person name="Schoch C.L."/>
            <person name="Horwitz B.A."/>
            <person name="Barry K.W."/>
            <person name="Condon B.J."/>
            <person name="Copeland A.C."/>
            <person name="Dhillon B."/>
            <person name="Glaser F."/>
            <person name="Hesse C.N."/>
            <person name="Kosti I."/>
            <person name="LaButti K."/>
            <person name="Lindquist E.A."/>
            <person name="Lucas S."/>
            <person name="Salamov A.A."/>
            <person name="Bradshaw R.E."/>
            <person name="Ciuffetti L."/>
            <person name="Hamelin R.C."/>
            <person name="Kema G.H.J."/>
            <person name="Lawrence C."/>
            <person name="Scott J.A."/>
            <person name="Spatafora J.W."/>
            <person name="Turgeon B.G."/>
            <person name="de Wit P.J.G.M."/>
            <person name="Zhong S."/>
            <person name="Goodwin S.B."/>
            <person name="Grigoriev I.V."/>
        </authorList>
    </citation>
    <scope>NUCLEOTIDE SEQUENCE [LARGE SCALE GENOMIC DNA]</scope>
    <source>
        <strain evidence="2 3">SO2202</strain>
    </source>
</reference>
<name>N1QMF1_SPHMS</name>
<dbReference type="RefSeq" id="XP_016765633.1">
    <property type="nucleotide sequence ID" value="XM_016903700.1"/>
</dbReference>
<gene>
    <name evidence="2" type="ORF">SEPMUDRAFT_146511</name>
</gene>